<dbReference type="AlphaFoldDB" id="A0A975BLW5"/>
<protein>
    <submittedName>
        <fullName evidence="1">Uncharacterized protein</fullName>
    </submittedName>
</protein>
<organism evidence="1 2">
    <name type="scientific">Desulfonema magnum</name>
    <dbReference type="NCBI Taxonomy" id="45655"/>
    <lineage>
        <taxon>Bacteria</taxon>
        <taxon>Pseudomonadati</taxon>
        <taxon>Thermodesulfobacteriota</taxon>
        <taxon>Desulfobacteria</taxon>
        <taxon>Desulfobacterales</taxon>
        <taxon>Desulfococcaceae</taxon>
        <taxon>Desulfonema</taxon>
    </lineage>
</organism>
<dbReference type="KEGG" id="dmm:dnm_034790"/>
<evidence type="ECO:0000313" key="2">
    <source>
        <dbReference type="Proteomes" id="UP000663722"/>
    </source>
</evidence>
<keyword evidence="2" id="KW-1185">Reference proteome</keyword>
<gene>
    <name evidence="1" type="ORF">dnm_034790</name>
</gene>
<sequence length="64" mass="7422">MKKPGFSSPVMKIFSDKKPGFSKCIFTLKYGSLSDRYAIIPILVFSGYDFYERQYRTEPELLSV</sequence>
<proteinExistence type="predicted"/>
<dbReference type="Proteomes" id="UP000663722">
    <property type="component" value="Chromosome"/>
</dbReference>
<name>A0A975BLW5_9BACT</name>
<accession>A0A975BLW5</accession>
<evidence type="ECO:0000313" key="1">
    <source>
        <dbReference type="EMBL" id="QTA87445.1"/>
    </source>
</evidence>
<dbReference type="EMBL" id="CP061800">
    <property type="protein sequence ID" value="QTA87445.1"/>
    <property type="molecule type" value="Genomic_DNA"/>
</dbReference>
<reference evidence="1" key="1">
    <citation type="journal article" date="2021" name="Microb. Physiol.">
        <title>Proteogenomic Insights into the Physiology of Marine, Sulfate-Reducing, Filamentous Desulfonema limicola and Desulfonema magnum.</title>
        <authorList>
            <person name="Schnaars V."/>
            <person name="Wohlbrand L."/>
            <person name="Scheve S."/>
            <person name="Hinrichs C."/>
            <person name="Reinhardt R."/>
            <person name="Rabus R."/>
        </authorList>
    </citation>
    <scope>NUCLEOTIDE SEQUENCE</scope>
    <source>
        <strain evidence="1">4be13</strain>
    </source>
</reference>